<dbReference type="RefSeq" id="WP_006588158.1">
    <property type="nucleotide sequence ID" value="NZ_CATOUV010000001.1"/>
</dbReference>
<protein>
    <submittedName>
        <fullName evidence="2">D-alanyl-lipoteichoic acid biosynthesis protein DltD</fullName>
    </submittedName>
</protein>
<evidence type="ECO:0000256" key="1">
    <source>
        <dbReference type="SAM" id="Phobius"/>
    </source>
</evidence>
<keyword evidence="1" id="KW-0472">Membrane</keyword>
<dbReference type="PANTHER" id="PTHR40039:SF1">
    <property type="entry name" value="PROTEIN DLTD"/>
    <property type="match status" value="1"/>
</dbReference>
<reference evidence="2 3" key="1">
    <citation type="submission" date="2019-09" db="EMBL/GenBank/DDBJ databases">
        <title>Draft genome sequence assemblies of isolates from the urinary tract.</title>
        <authorList>
            <person name="Mores C.R."/>
            <person name="Putonti C."/>
            <person name="Wolfe A.J."/>
        </authorList>
    </citation>
    <scope>NUCLEOTIDE SEQUENCE [LARGE SCALE GENOMIC DNA]</scope>
    <source>
        <strain evidence="2 3">UMB246</strain>
    </source>
</reference>
<dbReference type="OrthoDB" id="1700484at2"/>
<evidence type="ECO:0000313" key="3">
    <source>
        <dbReference type="Proteomes" id="UP000327236"/>
    </source>
</evidence>
<dbReference type="PIRSF" id="PIRSF021438">
    <property type="entry name" value="DltD"/>
    <property type="match status" value="1"/>
</dbReference>
<keyword evidence="1" id="KW-0812">Transmembrane</keyword>
<evidence type="ECO:0000313" key="2">
    <source>
        <dbReference type="EMBL" id="KAA9323888.1"/>
    </source>
</evidence>
<dbReference type="EMBL" id="VYWW01000005">
    <property type="protein sequence ID" value="KAA9323888.1"/>
    <property type="molecule type" value="Genomic_DNA"/>
</dbReference>
<dbReference type="NCBIfam" id="TIGR04092">
    <property type="entry name" value="LTA_DltD"/>
    <property type="match status" value="1"/>
</dbReference>
<feature type="transmembrane region" description="Helical" evidence="1">
    <location>
        <begin position="7"/>
        <end position="29"/>
    </location>
</feature>
<dbReference type="PANTHER" id="PTHR40039">
    <property type="entry name" value="PROTEIN DLTD"/>
    <property type="match status" value="1"/>
</dbReference>
<comment type="caution">
    <text evidence="2">The sequence shown here is derived from an EMBL/GenBank/DDBJ whole genome shotgun (WGS) entry which is preliminary data.</text>
</comment>
<proteinExistence type="predicted"/>
<dbReference type="Proteomes" id="UP000327236">
    <property type="component" value="Unassembled WGS sequence"/>
</dbReference>
<organism evidence="2 3">
    <name type="scientific">Lactobacillus jensenii</name>
    <dbReference type="NCBI Taxonomy" id="109790"/>
    <lineage>
        <taxon>Bacteria</taxon>
        <taxon>Bacillati</taxon>
        <taxon>Bacillota</taxon>
        <taxon>Bacilli</taxon>
        <taxon>Lactobacillales</taxon>
        <taxon>Lactobacillaceae</taxon>
        <taxon>Lactobacillus</taxon>
    </lineage>
</organism>
<dbReference type="InterPro" id="IPR023896">
    <property type="entry name" value="LTA_DltD"/>
</dbReference>
<keyword evidence="1" id="KW-1133">Transmembrane helix</keyword>
<dbReference type="Pfam" id="PF04914">
    <property type="entry name" value="DltD"/>
    <property type="match status" value="1"/>
</dbReference>
<accession>A0A5N1IEW2</accession>
<dbReference type="AlphaFoldDB" id="A0A5N1IEW2"/>
<sequence>MSNRRRLWQIFGPVICAVLLLIAVLLFPWDRTYSANSIFEAATSQSDRIFKGQRMKQEALAGKYVPFFGSSELSRMDSLHPSVLAYKYNRNYTPFLLGGAGSQSLAHFYGMQGIKSQLTNKKAVVIISPQWFTKKGQDKNAFSLYYSNLQAINFLLDAKDSIATRYAARRLLQMPSGKSSETVKYALMTVASGQPLSESQKLVLQTRRRMLVNEDTFFSTFQLPDRVNKIKAQAKLLPDKYTINGLTKVADAEGSLHTTNNKFAIDNTFFKTRLNEKELKKLKGSQKHFDYTKSVEYSDFELMLKQFAHEHTDVLFIIPPINAKWAKYTHLSNKMYQKSVKKIKYQLASQGFSNITDLSKDGGKKYFMQDTIHLGWNGWIAVDKAVKPFMQKSYSNTNYRIDNYFFTRNWQNRTKVESIKTVKLSNKTVVPSTGSKKK</sequence>
<gene>
    <name evidence="2" type="primary">dltD</name>
    <name evidence="2" type="ORF">F6H94_01725</name>
</gene>
<name>A0A5N1IEW2_LACJE</name>
<dbReference type="InterPro" id="IPR006998">
    <property type="entry name" value="DltD"/>
</dbReference>